<dbReference type="Proteomes" id="UP000515806">
    <property type="component" value="Chromosome"/>
</dbReference>
<evidence type="ECO:0008006" key="4">
    <source>
        <dbReference type="Google" id="ProtNLM"/>
    </source>
</evidence>
<evidence type="ECO:0000313" key="2">
    <source>
        <dbReference type="EMBL" id="QNN42001.1"/>
    </source>
</evidence>
<dbReference type="KEGG" id="proe:H9L23_23375"/>
<dbReference type="EMBL" id="CP060723">
    <property type="protein sequence ID" value="QNN42001.1"/>
    <property type="molecule type" value="Genomic_DNA"/>
</dbReference>
<name>A0A7G9QF76_9SPHI</name>
<keyword evidence="1" id="KW-1133">Transmembrane helix</keyword>
<evidence type="ECO:0000256" key="1">
    <source>
        <dbReference type="SAM" id="Phobius"/>
    </source>
</evidence>
<proteinExistence type="predicted"/>
<keyword evidence="1" id="KW-0472">Membrane</keyword>
<keyword evidence="3" id="KW-1185">Reference proteome</keyword>
<gene>
    <name evidence="2" type="ORF">H9L23_23375</name>
</gene>
<accession>A0A7G9QF76</accession>
<organism evidence="2 3">
    <name type="scientific">Pedobacter roseus</name>
    <dbReference type="NCBI Taxonomy" id="336820"/>
    <lineage>
        <taxon>Bacteria</taxon>
        <taxon>Pseudomonadati</taxon>
        <taxon>Bacteroidota</taxon>
        <taxon>Sphingobacteriia</taxon>
        <taxon>Sphingobacteriales</taxon>
        <taxon>Sphingobacteriaceae</taxon>
        <taxon>Pedobacter</taxon>
    </lineage>
</organism>
<reference evidence="2 3" key="1">
    <citation type="submission" date="2020-08" db="EMBL/GenBank/DDBJ databases">
        <title>Genome sequence of Pedobacter roseus KACC 11594T.</title>
        <authorList>
            <person name="Hyun D.-W."/>
            <person name="Bae J.-W."/>
        </authorList>
    </citation>
    <scope>NUCLEOTIDE SEQUENCE [LARGE SCALE GENOMIC DNA]</scope>
    <source>
        <strain evidence="2 3">KACC 11594</strain>
    </source>
</reference>
<sequence>MKQLLFLFFFVISFGLQVAHAATIGVPEIILLLITGFIAIAVIAGFVLLCLHLIRKAKATQNEK</sequence>
<keyword evidence="1" id="KW-0812">Transmembrane</keyword>
<dbReference type="RefSeq" id="WP_187592563.1">
    <property type="nucleotide sequence ID" value="NZ_CP060723.1"/>
</dbReference>
<protein>
    <recommendedName>
        <fullName evidence="4">CcmD family protein</fullName>
    </recommendedName>
</protein>
<evidence type="ECO:0000313" key="3">
    <source>
        <dbReference type="Proteomes" id="UP000515806"/>
    </source>
</evidence>
<feature type="transmembrane region" description="Helical" evidence="1">
    <location>
        <begin position="31"/>
        <end position="54"/>
    </location>
</feature>
<dbReference type="AlphaFoldDB" id="A0A7G9QF76"/>